<evidence type="ECO:0000313" key="3">
    <source>
        <dbReference type="EMBL" id="GET39378.1"/>
    </source>
</evidence>
<dbReference type="InterPro" id="IPR050557">
    <property type="entry name" value="RTX_toxin/Mannuronan_C5-epim"/>
</dbReference>
<proteinExistence type="predicted"/>
<dbReference type="InterPro" id="IPR018511">
    <property type="entry name" value="Hemolysin-typ_Ca-bd_CS"/>
</dbReference>
<dbReference type="PRINTS" id="PR00313">
    <property type="entry name" value="CABNDNGRPT"/>
</dbReference>
<name>A0AAV3XB25_9CYAN</name>
<dbReference type="InterPro" id="IPR011049">
    <property type="entry name" value="Serralysin-like_metalloprot_C"/>
</dbReference>
<dbReference type="RefSeq" id="WP_226584694.1">
    <property type="nucleotide sequence ID" value="NZ_BLAY01000065.1"/>
</dbReference>
<dbReference type="EMBL" id="BLAY01000065">
    <property type="protein sequence ID" value="GET39378.1"/>
    <property type="molecule type" value="Genomic_DNA"/>
</dbReference>
<accession>A0AAV3XB25</accession>
<gene>
    <name evidence="3" type="ORF">MiSe_41470</name>
</gene>
<dbReference type="PANTHER" id="PTHR38340:SF1">
    <property type="entry name" value="S-LAYER PROTEIN"/>
    <property type="match status" value="1"/>
</dbReference>
<protein>
    <submittedName>
        <fullName evidence="3">Peptidase S8 and S53, subtilisin, kexin, sedolisin</fullName>
    </submittedName>
</protein>
<keyword evidence="4" id="KW-1185">Reference proteome</keyword>
<dbReference type="AlphaFoldDB" id="A0AAV3XB25"/>
<reference evidence="3" key="1">
    <citation type="submission" date="2019-10" db="EMBL/GenBank/DDBJ databases">
        <title>Draft genome sequece of Microseira wollei NIES-4236.</title>
        <authorList>
            <person name="Yamaguchi H."/>
            <person name="Suzuki S."/>
            <person name="Kawachi M."/>
        </authorList>
    </citation>
    <scope>NUCLEOTIDE SEQUENCE</scope>
    <source>
        <strain evidence="3">NIES-4236</strain>
    </source>
</reference>
<evidence type="ECO:0000256" key="2">
    <source>
        <dbReference type="ARBA" id="ARBA00022525"/>
    </source>
</evidence>
<comment type="caution">
    <text evidence="3">The sequence shown here is derived from an EMBL/GenBank/DDBJ whole genome shotgun (WGS) entry which is preliminary data.</text>
</comment>
<dbReference type="GO" id="GO:0005509">
    <property type="term" value="F:calcium ion binding"/>
    <property type="evidence" value="ECO:0007669"/>
    <property type="project" value="InterPro"/>
</dbReference>
<keyword evidence="2" id="KW-0964">Secreted</keyword>
<evidence type="ECO:0000313" key="4">
    <source>
        <dbReference type="Proteomes" id="UP001050975"/>
    </source>
</evidence>
<sequence>MALNPEGFYSLTSGNDNFQVTPGLLVGLPIGLVALQGNDTIKGSSDSEIMNGNMGEDFVYGGGGADTLYGGKDSDGVFGDEGNDNVNGNMGEDFVLGGAGDYIVRGGKGSDLVFGDLLADNTGKVGPGGNDILIGDFGLDFLIGGGGSDIFVLRTDTVLQDPNSADLIWDFDKSSDRIGLTGGITEANILLKSENIPMADVLATPELVNVGLTTEMIRQAYIFTTGIDIDPNGDGLISGTSIGINGSALLGFAINTTPADLSGRFTAVDF</sequence>
<dbReference type="InterPro" id="IPR001343">
    <property type="entry name" value="Hemolysn_Ca-bd"/>
</dbReference>
<dbReference type="GO" id="GO:0005576">
    <property type="term" value="C:extracellular region"/>
    <property type="evidence" value="ECO:0007669"/>
    <property type="project" value="UniProtKB-SubCell"/>
</dbReference>
<dbReference type="Gene3D" id="2.150.10.10">
    <property type="entry name" value="Serralysin-like metalloprotease, C-terminal"/>
    <property type="match status" value="2"/>
</dbReference>
<evidence type="ECO:0000256" key="1">
    <source>
        <dbReference type="ARBA" id="ARBA00004613"/>
    </source>
</evidence>
<organism evidence="3 4">
    <name type="scientific">Microseira wollei NIES-4236</name>
    <dbReference type="NCBI Taxonomy" id="2530354"/>
    <lineage>
        <taxon>Bacteria</taxon>
        <taxon>Bacillati</taxon>
        <taxon>Cyanobacteriota</taxon>
        <taxon>Cyanophyceae</taxon>
        <taxon>Oscillatoriophycideae</taxon>
        <taxon>Aerosakkonematales</taxon>
        <taxon>Aerosakkonemataceae</taxon>
        <taxon>Microseira</taxon>
    </lineage>
</organism>
<dbReference type="SUPFAM" id="SSF51120">
    <property type="entry name" value="beta-Roll"/>
    <property type="match status" value="1"/>
</dbReference>
<dbReference type="PROSITE" id="PS00330">
    <property type="entry name" value="HEMOLYSIN_CALCIUM"/>
    <property type="match status" value="1"/>
</dbReference>
<comment type="subcellular location">
    <subcellularLocation>
        <location evidence="1">Secreted</location>
    </subcellularLocation>
</comment>
<dbReference type="PANTHER" id="PTHR38340">
    <property type="entry name" value="S-LAYER PROTEIN"/>
    <property type="match status" value="1"/>
</dbReference>
<dbReference type="Pfam" id="PF00353">
    <property type="entry name" value="HemolysinCabind"/>
    <property type="match status" value="3"/>
</dbReference>
<dbReference type="Proteomes" id="UP001050975">
    <property type="component" value="Unassembled WGS sequence"/>
</dbReference>